<gene>
    <name evidence="8" type="ORF">BINO364_LOCUS5847</name>
</gene>
<keyword evidence="6" id="KW-0175">Coiled coil</keyword>
<sequence>MPYCIVKHCRNSSGNIKTDSGISFHRFPKDKILRSKWTKAIIKNREDETWVPSPYSVVCSAHFENKDIYFAKSHLRNRLHKHAVPTKNLIFRPKISTESDWSIGSKESFNETSLDLDIKPTQLLFSTAVMPGKLDSDKKKIKSLQQKVRRLTKSLSSLKAKVKGLTNIHIHKQQDTSIVPFELFHNLYFRPRRKGVRTFSAATKKFSLILDSYSPQGYEYVRKTFNKCLPHRKTLAKYIRRNKSAPGFTEELLPIQQDDTTETAVNITSHLELCWKE</sequence>
<feature type="domain" description="THAP-type" evidence="7">
    <location>
        <begin position="1"/>
        <end position="88"/>
    </location>
</feature>
<evidence type="ECO:0000256" key="2">
    <source>
        <dbReference type="ARBA" id="ARBA00022771"/>
    </source>
</evidence>
<dbReference type="InterPro" id="IPR026516">
    <property type="entry name" value="THAP1/10"/>
</dbReference>
<dbReference type="Pfam" id="PF05485">
    <property type="entry name" value="THAP"/>
    <property type="match status" value="1"/>
</dbReference>
<dbReference type="GO" id="GO:0043565">
    <property type="term" value="F:sequence-specific DNA binding"/>
    <property type="evidence" value="ECO:0007669"/>
    <property type="project" value="InterPro"/>
</dbReference>
<dbReference type="SMART" id="SM00980">
    <property type="entry name" value="THAP"/>
    <property type="match status" value="1"/>
</dbReference>
<dbReference type="EMBL" id="OV170234">
    <property type="protein sequence ID" value="CAH0719514.1"/>
    <property type="molecule type" value="Genomic_DNA"/>
</dbReference>
<evidence type="ECO:0000259" key="7">
    <source>
        <dbReference type="PROSITE" id="PS50950"/>
    </source>
</evidence>
<accession>A0A8J9Y5E1</accession>
<dbReference type="GO" id="GO:0008270">
    <property type="term" value="F:zinc ion binding"/>
    <property type="evidence" value="ECO:0007669"/>
    <property type="project" value="UniProtKB-KW"/>
</dbReference>
<dbReference type="Gene3D" id="6.20.210.20">
    <property type="entry name" value="THAP domain"/>
    <property type="match status" value="1"/>
</dbReference>
<evidence type="ECO:0000256" key="4">
    <source>
        <dbReference type="ARBA" id="ARBA00023125"/>
    </source>
</evidence>
<dbReference type="SMART" id="SM00692">
    <property type="entry name" value="DM3"/>
    <property type="match status" value="1"/>
</dbReference>
<protein>
    <recommendedName>
        <fullName evidence="7">THAP-type domain-containing protein</fullName>
    </recommendedName>
</protein>
<dbReference type="Proteomes" id="UP000838878">
    <property type="component" value="Chromosome 14"/>
</dbReference>
<evidence type="ECO:0000256" key="1">
    <source>
        <dbReference type="ARBA" id="ARBA00022723"/>
    </source>
</evidence>
<dbReference type="SUPFAM" id="SSF57716">
    <property type="entry name" value="Glucocorticoid receptor-like (DNA-binding domain)"/>
    <property type="match status" value="1"/>
</dbReference>
<dbReference type="PANTHER" id="PTHR46600:SF11">
    <property type="entry name" value="THAP DOMAIN-CONTAINING PROTEIN 10"/>
    <property type="match status" value="1"/>
</dbReference>
<dbReference type="InterPro" id="IPR038441">
    <property type="entry name" value="THAP_Znf_sf"/>
</dbReference>
<evidence type="ECO:0000256" key="6">
    <source>
        <dbReference type="SAM" id="Coils"/>
    </source>
</evidence>
<name>A0A8J9Y5E1_9NEOP</name>
<dbReference type="Pfam" id="PF12017">
    <property type="entry name" value="Tnp_P_element"/>
    <property type="match status" value="1"/>
</dbReference>
<keyword evidence="1" id="KW-0479">Metal-binding</keyword>
<evidence type="ECO:0000313" key="9">
    <source>
        <dbReference type="Proteomes" id="UP000838878"/>
    </source>
</evidence>
<feature type="coiled-coil region" evidence="6">
    <location>
        <begin position="134"/>
        <end position="161"/>
    </location>
</feature>
<dbReference type="InterPro" id="IPR021896">
    <property type="entry name" value="THAP9-like_HTH"/>
</dbReference>
<dbReference type="PROSITE" id="PS50950">
    <property type="entry name" value="ZF_THAP"/>
    <property type="match status" value="1"/>
</dbReference>
<dbReference type="OrthoDB" id="7312725at2759"/>
<evidence type="ECO:0000256" key="5">
    <source>
        <dbReference type="PROSITE-ProRule" id="PRU00309"/>
    </source>
</evidence>
<proteinExistence type="predicted"/>
<evidence type="ECO:0000256" key="3">
    <source>
        <dbReference type="ARBA" id="ARBA00022833"/>
    </source>
</evidence>
<keyword evidence="4 5" id="KW-0238">DNA-binding</keyword>
<reference evidence="8" key="1">
    <citation type="submission" date="2021-12" db="EMBL/GenBank/DDBJ databases">
        <authorList>
            <person name="Martin H S."/>
        </authorList>
    </citation>
    <scope>NUCLEOTIDE SEQUENCE</scope>
</reference>
<keyword evidence="2 5" id="KW-0863">Zinc-finger</keyword>
<dbReference type="PANTHER" id="PTHR46600">
    <property type="entry name" value="THAP DOMAIN-CONTAINING"/>
    <property type="match status" value="1"/>
</dbReference>
<keyword evidence="3" id="KW-0862">Zinc</keyword>
<dbReference type="AlphaFoldDB" id="A0A8J9Y5E1"/>
<feature type="non-terminal residue" evidence="8">
    <location>
        <position position="277"/>
    </location>
</feature>
<organism evidence="8 9">
    <name type="scientific">Brenthis ino</name>
    <name type="common">lesser marbled fritillary</name>
    <dbReference type="NCBI Taxonomy" id="405034"/>
    <lineage>
        <taxon>Eukaryota</taxon>
        <taxon>Metazoa</taxon>
        <taxon>Ecdysozoa</taxon>
        <taxon>Arthropoda</taxon>
        <taxon>Hexapoda</taxon>
        <taxon>Insecta</taxon>
        <taxon>Pterygota</taxon>
        <taxon>Neoptera</taxon>
        <taxon>Endopterygota</taxon>
        <taxon>Lepidoptera</taxon>
        <taxon>Glossata</taxon>
        <taxon>Ditrysia</taxon>
        <taxon>Papilionoidea</taxon>
        <taxon>Nymphalidae</taxon>
        <taxon>Heliconiinae</taxon>
        <taxon>Argynnini</taxon>
        <taxon>Brenthis</taxon>
    </lineage>
</organism>
<dbReference type="InterPro" id="IPR006612">
    <property type="entry name" value="THAP_Znf"/>
</dbReference>
<evidence type="ECO:0000313" key="8">
    <source>
        <dbReference type="EMBL" id="CAH0719514.1"/>
    </source>
</evidence>
<keyword evidence="9" id="KW-1185">Reference proteome</keyword>